<keyword evidence="2" id="KW-0812">Transmembrane</keyword>
<accession>A0A506Y341</accession>
<dbReference type="Gene3D" id="3.30.1380.10">
    <property type="match status" value="1"/>
</dbReference>
<dbReference type="PANTHER" id="PTHR34385">
    <property type="entry name" value="D-ALANYL-D-ALANINE CARBOXYPEPTIDASE"/>
    <property type="match status" value="1"/>
</dbReference>
<name>A0A506Y341_9MICO</name>
<evidence type="ECO:0000313" key="5">
    <source>
        <dbReference type="Proteomes" id="UP000316252"/>
    </source>
</evidence>
<gene>
    <name evidence="4" type="ORF">FJ657_14760</name>
</gene>
<keyword evidence="2" id="KW-1133">Transmembrane helix</keyword>
<dbReference type="SUPFAM" id="SSF55166">
    <property type="entry name" value="Hedgehog/DD-peptidase"/>
    <property type="match status" value="1"/>
</dbReference>
<dbReference type="Proteomes" id="UP000316252">
    <property type="component" value="Unassembled WGS sequence"/>
</dbReference>
<dbReference type="Pfam" id="PF02557">
    <property type="entry name" value="VanY"/>
    <property type="match status" value="1"/>
</dbReference>
<dbReference type="InterPro" id="IPR009045">
    <property type="entry name" value="Zn_M74/Hedgehog-like"/>
</dbReference>
<dbReference type="InterPro" id="IPR003709">
    <property type="entry name" value="VanY-like_core_dom"/>
</dbReference>
<comment type="caution">
    <text evidence="4">The sequence shown here is derived from an EMBL/GenBank/DDBJ whole genome shotgun (WGS) entry which is preliminary data.</text>
</comment>
<reference evidence="4 5" key="1">
    <citation type="submission" date="2019-06" db="EMBL/GenBank/DDBJ databases">
        <authorList>
            <person name="Li F."/>
        </authorList>
    </citation>
    <scope>NUCLEOTIDE SEQUENCE [LARGE SCALE GENOMIC DNA]</scope>
    <source>
        <strain evidence="4 5">10F1D-1</strain>
    </source>
</reference>
<evidence type="ECO:0000259" key="3">
    <source>
        <dbReference type="Pfam" id="PF02557"/>
    </source>
</evidence>
<feature type="compositionally biased region" description="Low complexity" evidence="1">
    <location>
        <begin position="45"/>
        <end position="59"/>
    </location>
</feature>
<evidence type="ECO:0000313" key="4">
    <source>
        <dbReference type="EMBL" id="TPW74829.1"/>
    </source>
</evidence>
<evidence type="ECO:0000256" key="1">
    <source>
        <dbReference type="SAM" id="MobiDB-lite"/>
    </source>
</evidence>
<dbReference type="InterPro" id="IPR052179">
    <property type="entry name" value="DD-CPase-like"/>
</dbReference>
<dbReference type="OrthoDB" id="3293184at2"/>
<evidence type="ECO:0000256" key="2">
    <source>
        <dbReference type="SAM" id="Phobius"/>
    </source>
</evidence>
<protein>
    <submittedName>
        <fullName evidence="4">M15 family metallopeptidase</fullName>
    </submittedName>
</protein>
<feature type="domain" description="D-alanyl-D-alanine carboxypeptidase-like core" evidence="3">
    <location>
        <begin position="147"/>
        <end position="248"/>
    </location>
</feature>
<feature type="transmembrane region" description="Helical" evidence="2">
    <location>
        <begin position="70"/>
        <end position="92"/>
    </location>
</feature>
<dbReference type="CDD" id="cd14846">
    <property type="entry name" value="Peptidase_M15_like"/>
    <property type="match status" value="1"/>
</dbReference>
<dbReference type="EMBL" id="VHQG01000004">
    <property type="protein sequence ID" value="TPW74829.1"/>
    <property type="molecule type" value="Genomic_DNA"/>
</dbReference>
<dbReference type="GO" id="GO:0008233">
    <property type="term" value="F:peptidase activity"/>
    <property type="evidence" value="ECO:0007669"/>
    <property type="project" value="InterPro"/>
</dbReference>
<feature type="region of interest" description="Disordered" evidence="1">
    <location>
        <begin position="1"/>
        <end position="60"/>
    </location>
</feature>
<proteinExistence type="predicted"/>
<keyword evidence="2" id="KW-0472">Membrane</keyword>
<organism evidence="4 5">
    <name type="scientific">Schumannella soli</name>
    <dbReference type="NCBI Taxonomy" id="2590779"/>
    <lineage>
        <taxon>Bacteria</taxon>
        <taxon>Bacillati</taxon>
        <taxon>Actinomycetota</taxon>
        <taxon>Actinomycetes</taxon>
        <taxon>Micrococcales</taxon>
        <taxon>Microbacteriaceae</taxon>
        <taxon>Schumannella</taxon>
    </lineage>
</organism>
<dbReference type="GO" id="GO:0006508">
    <property type="term" value="P:proteolysis"/>
    <property type="evidence" value="ECO:0007669"/>
    <property type="project" value="InterPro"/>
</dbReference>
<dbReference type="AlphaFoldDB" id="A0A506Y341"/>
<dbReference type="PANTHER" id="PTHR34385:SF1">
    <property type="entry name" value="PEPTIDOGLYCAN L-ALANYL-D-GLUTAMATE ENDOPEPTIDASE CWLK"/>
    <property type="match status" value="1"/>
</dbReference>
<feature type="compositionally biased region" description="Basic residues" evidence="1">
    <location>
        <begin position="1"/>
        <end position="11"/>
    </location>
</feature>
<sequence>MRKAIRPRNIRRGSLAGMRPESRAPHPPADALHRLPGAWAPPTAPVSAPSSARPVPARPHLSRATRRARALALALILLVLALVIAAVAIPGVRGALAPTVQRVLPSAPSGGLASGGMWTGSPTAADGYIATGDSVAVDDESVPAVANLDPDLRAAIQAAAAAAVEDGHDLVLTSGWRSERYQQWLFDTAVRHYGSEQEARRWVATPRDSAHVSGSAVDIGPWETTLWMQSHAEEFGLCQIYANEMWHYELAARHGGTCPALREDAAG</sequence>
<keyword evidence="5" id="KW-1185">Reference proteome</keyword>